<dbReference type="STRING" id="1764295.A0A5B8MV53"/>
<protein>
    <recommendedName>
        <fullName evidence="2">TRAPPC10/Trs130 N-terminal domain-containing protein</fullName>
    </recommendedName>
</protein>
<proteinExistence type="predicted"/>
<evidence type="ECO:0000256" key="1">
    <source>
        <dbReference type="SAM" id="MobiDB-lite"/>
    </source>
</evidence>
<dbReference type="PANTHER" id="PTHR13251">
    <property type="entry name" value="EPILEPSY HOLOPROSENCEPHALY CANDIDATE 1/TMEM1"/>
    <property type="match status" value="1"/>
</dbReference>
<dbReference type="GO" id="GO:1990071">
    <property type="term" value="C:TRAPPII protein complex"/>
    <property type="evidence" value="ECO:0007669"/>
    <property type="project" value="InterPro"/>
</dbReference>
<dbReference type="GO" id="GO:0006891">
    <property type="term" value="P:intra-Golgi vesicle-mediated transport"/>
    <property type="evidence" value="ECO:0007669"/>
    <property type="project" value="TreeGrafter"/>
</dbReference>
<dbReference type="Pfam" id="PF23036">
    <property type="entry name" value="TRAPPC10_1st"/>
    <property type="match status" value="1"/>
</dbReference>
<evidence type="ECO:0000313" key="4">
    <source>
        <dbReference type="Proteomes" id="UP000316726"/>
    </source>
</evidence>
<sequence length="1291" mass="143427">MRLLNDDQDGTRREVVERARSQDHPFVIAVDDCSTTPVLGENKRVDAFFREHSKLDLPINLSILNGRSKRIRGIEVNYLPTSDETLQTIYKHSGSSVNWFRRPYAKIYLVACENIADYKKNARPRLKELIEKNDKAKPGSGHGDFGGDAISGSGGGGTNALTSFTPWLVLYLQGASATPQSQQQHKKVFQLIKDDFNSSRYNASAMYYNTASTGASGSALGSNPLVSAVHKGKADRVCQLIIEPDSSITGWEGLSRLLGDCVKISFECRLGAYFSEVRNLALLRRTPGWSFDHFFLVKGSLAQMFEQAHVYEEAIREYYELEVIYTDTLEAKSDGPSLDDFGDQAARDEVASILHPLRKNLRQMCKHPDPSKKTESLKEFDVRQYLFAKRALLMLKEIWEEEEAMKGDGKVATNQKRYELAKLGQQFISSFTRKLQKHKYSPDFVDKWVFTACMQLAAVLTMRSIVSIDPDKVSMDELEFKSDDGVLNGILADLYIYCHSKLLTLGANKDFDFASKRSQRRQKVSKSMIFASPKAQRVGKNGIDEEDMGVVTTLDSESCDFEEELILMETEAAVAAAREAAVIAESAMHADSRGTKDEDELGEDGSMGREEVTSSLGCLSSRESYNSYVLSLAREAAQACRMCGRERQAVHLEANNSDILIQQGEVSQAQSLLERQCKIYFDEGWLHLLADLALPQLIECQVKLGDRRGLLCSLARWLTMKREPDQISSKVDEDNIQTTLSDLHKKGKGGGDPVALGEEEGVGAEPVNLHESVRLSRYEGRLGEYLPSPSWRVAACENDVVILAFALDSDFPFPFDVTKGEVNFAQGNGNTETMGTRWLHALREEESEALKTFSDKLRTCNVAKLFGDASPGGGACTIAPGRNVLFAAVECLKQGKFFPAQYTGEAYGCEFSCSFSKSVDRLEITEEVDRLIVETKTLDKKNRIFMLEHQLIGLAVKEHKELYDCRVRVAASDLEVTEAWAICKDEKPRKLDLSGDFFALGGLRDEACIWFCVEDKEGAFARCYSEQQTEKLNFEYEVSYTSGLARTFTGVLPVAAASPFMARTDFRMVSEDQVLVEIKLRSHLPWNVVVQDFELRKDGAVVDGMFSAEDLLPAKMSAGADITLLYEVGLEDCKELDLDLEFALDDSWNPEAGEEDALHWKAVMSGSRMGHKTHRYSHKLSMPHQGPRAVMQAKGELRVGDATTFEWQVFHTSGGNAASSGDGDSLDYEIKCSKEHWILAGQTKGRVSLCPGNPVIKVDCIPLSSGCLPSPELLVGQPGTPASRGGKLNVN</sequence>
<name>A0A5B8MV53_9CHLO</name>
<dbReference type="InterPro" id="IPR056913">
    <property type="entry name" value="TRAPPC10/Trs130_N"/>
</dbReference>
<accession>A0A5B8MV53</accession>
<feature type="region of interest" description="Disordered" evidence="1">
    <location>
        <begin position="588"/>
        <end position="608"/>
    </location>
</feature>
<evidence type="ECO:0000259" key="2">
    <source>
        <dbReference type="Pfam" id="PF23036"/>
    </source>
</evidence>
<keyword evidence="4" id="KW-1185">Reference proteome</keyword>
<reference evidence="3 4" key="1">
    <citation type="submission" date="2018-07" db="EMBL/GenBank/DDBJ databases">
        <title>The complete nuclear genome of the prasinophyte Chloropicon primus (CCMP1205).</title>
        <authorList>
            <person name="Pombert J.-F."/>
            <person name="Otis C."/>
            <person name="Turmel M."/>
            <person name="Lemieux C."/>
        </authorList>
    </citation>
    <scope>NUCLEOTIDE SEQUENCE [LARGE SCALE GENOMIC DNA]</scope>
    <source>
        <strain evidence="3 4">CCMP1205</strain>
    </source>
</reference>
<dbReference type="InterPro" id="IPR045126">
    <property type="entry name" value="TRAPPC10/Trs130"/>
</dbReference>
<dbReference type="Proteomes" id="UP000316726">
    <property type="component" value="Chromosome 11"/>
</dbReference>
<dbReference type="PANTHER" id="PTHR13251:SF3">
    <property type="entry name" value="TRAFFICKING PROTEIN PARTICLE COMPLEX SUBUNIT 10"/>
    <property type="match status" value="1"/>
</dbReference>
<dbReference type="GO" id="GO:0005829">
    <property type="term" value="C:cytosol"/>
    <property type="evidence" value="ECO:0007669"/>
    <property type="project" value="GOC"/>
</dbReference>
<dbReference type="OrthoDB" id="1625375at2759"/>
<dbReference type="GO" id="GO:0034498">
    <property type="term" value="P:early endosome to Golgi transport"/>
    <property type="evidence" value="ECO:0007669"/>
    <property type="project" value="TreeGrafter"/>
</dbReference>
<feature type="domain" description="TRAPPC10/Trs130 N-terminal" evidence="2">
    <location>
        <begin position="232"/>
        <end position="396"/>
    </location>
</feature>
<evidence type="ECO:0000313" key="3">
    <source>
        <dbReference type="EMBL" id="QDZ23634.1"/>
    </source>
</evidence>
<organism evidence="3 4">
    <name type="scientific">Chloropicon primus</name>
    <dbReference type="NCBI Taxonomy" id="1764295"/>
    <lineage>
        <taxon>Eukaryota</taxon>
        <taxon>Viridiplantae</taxon>
        <taxon>Chlorophyta</taxon>
        <taxon>Chloropicophyceae</taxon>
        <taxon>Chloropicales</taxon>
        <taxon>Chloropicaceae</taxon>
        <taxon>Chloropicon</taxon>
    </lineage>
</organism>
<dbReference type="EMBL" id="CP031044">
    <property type="protein sequence ID" value="QDZ23634.1"/>
    <property type="molecule type" value="Genomic_DNA"/>
</dbReference>
<gene>
    <name evidence="3" type="ORF">A3770_11p61520</name>
</gene>